<reference evidence="1 2" key="1">
    <citation type="journal article" date="2011" name="Genome Biol.">
        <title>Genome sequence of the insect pathogenic fungus Cordyceps militaris, a valued traditional Chinese medicine.</title>
        <authorList>
            <person name="Zheng P."/>
            <person name="Xia Y."/>
            <person name="Xiao G."/>
            <person name="Xiong C."/>
            <person name="Hu X."/>
            <person name="Zhang S."/>
            <person name="Zheng H."/>
            <person name="Huang Y."/>
            <person name="Zhou Y."/>
            <person name="Wang S."/>
            <person name="Zhao G.P."/>
            <person name="Liu X."/>
            <person name="St Leger R.J."/>
            <person name="Wang C."/>
        </authorList>
    </citation>
    <scope>NUCLEOTIDE SEQUENCE [LARGE SCALE GENOMIC DNA]</scope>
    <source>
        <strain evidence="1 2">CM01</strain>
    </source>
</reference>
<dbReference type="RefSeq" id="XP_006669218.1">
    <property type="nucleotide sequence ID" value="XM_006669155.1"/>
</dbReference>
<protein>
    <submittedName>
        <fullName evidence="1">Uncharacterized protein</fullName>
    </submittedName>
</protein>
<dbReference type="InParanoid" id="G3JDF9"/>
<name>G3JDF9_CORMM</name>
<proteinExistence type="predicted"/>
<evidence type="ECO:0000313" key="2">
    <source>
        <dbReference type="Proteomes" id="UP000001610"/>
    </source>
</evidence>
<dbReference type="VEuPathDB" id="FungiDB:CCM_04007"/>
<organism evidence="1 2">
    <name type="scientific">Cordyceps militaris (strain CM01)</name>
    <name type="common">Caterpillar fungus</name>
    <dbReference type="NCBI Taxonomy" id="983644"/>
    <lineage>
        <taxon>Eukaryota</taxon>
        <taxon>Fungi</taxon>
        <taxon>Dikarya</taxon>
        <taxon>Ascomycota</taxon>
        <taxon>Pezizomycotina</taxon>
        <taxon>Sordariomycetes</taxon>
        <taxon>Hypocreomycetidae</taxon>
        <taxon>Hypocreales</taxon>
        <taxon>Cordycipitaceae</taxon>
        <taxon>Cordyceps</taxon>
    </lineage>
</organism>
<dbReference type="Proteomes" id="UP000001610">
    <property type="component" value="Unassembled WGS sequence"/>
</dbReference>
<evidence type="ECO:0000313" key="1">
    <source>
        <dbReference type="EMBL" id="EGX92634.1"/>
    </source>
</evidence>
<keyword evidence="2" id="KW-1185">Reference proteome</keyword>
<dbReference type="KEGG" id="cmt:CCM_04007"/>
<accession>G3JDF9</accession>
<dbReference type="GeneID" id="18166030"/>
<dbReference type="HOGENOM" id="CLU_1796382_0_0_1"/>
<gene>
    <name evidence="1" type="ORF">CCM_04007</name>
</gene>
<dbReference type="AlphaFoldDB" id="G3JDF9"/>
<sequence>MTCASFSEMALTEVQEYRKISFLSSSGQSGVTSLFVNNSTLTSVLTHIQLAESNTRAKTPSPTTVVLVPRLSGDFEARKSSSFHSTRPPLFQLKARTFIPVTPQRRLLFPGAVSCLRLMCLPSETRSRSVSLLDASSSQTLATV</sequence>
<dbReference type="EMBL" id="JH126401">
    <property type="protein sequence ID" value="EGX92634.1"/>
    <property type="molecule type" value="Genomic_DNA"/>
</dbReference>